<dbReference type="EMBL" id="GL349500">
    <property type="protein sequence ID" value="KNC55361.1"/>
    <property type="molecule type" value="Genomic_DNA"/>
</dbReference>
<evidence type="ECO:0000256" key="8">
    <source>
        <dbReference type="RuleBase" id="RU004020"/>
    </source>
</evidence>
<dbReference type="PRINTS" id="PR00056">
    <property type="entry name" value="HSFDOMAIN"/>
</dbReference>
<evidence type="ECO:0000256" key="3">
    <source>
        <dbReference type="ARBA" id="ARBA00022553"/>
    </source>
</evidence>
<dbReference type="RefSeq" id="XP_013752995.1">
    <property type="nucleotide sequence ID" value="XM_013897541.1"/>
</dbReference>
<dbReference type="Pfam" id="PF00447">
    <property type="entry name" value="HSF_DNA-bind"/>
    <property type="match status" value="1"/>
</dbReference>
<dbReference type="InterPro" id="IPR000232">
    <property type="entry name" value="HSF_DNA-bd"/>
</dbReference>
<keyword evidence="6" id="KW-0804">Transcription</keyword>
<keyword evidence="3" id="KW-0597">Phosphoprotein</keyword>
<evidence type="ECO:0000256" key="7">
    <source>
        <dbReference type="ARBA" id="ARBA00023242"/>
    </source>
</evidence>
<keyword evidence="7" id="KW-0539">Nucleus</keyword>
<evidence type="ECO:0000259" key="10">
    <source>
        <dbReference type="SMART" id="SM00415"/>
    </source>
</evidence>
<dbReference type="SUPFAM" id="SSF46785">
    <property type="entry name" value="Winged helix' DNA-binding domain"/>
    <property type="match status" value="1"/>
</dbReference>
<dbReference type="eggNOG" id="KOG0627">
    <property type="taxonomic scope" value="Eukaryota"/>
</dbReference>
<accession>A0A0L0DTH9</accession>
<organism evidence="11 12">
    <name type="scientific">Thecamonas trahens ATCC 50062</name>
    <dbReference type="NCBI Taxonomy" id="461836"/>
    <lineage>
        <taxon>Eukaryota</taxon>
        <taxon>Apusozoa</taxon>
        <taxon>Apusomonadida</taxon>
        <taxon>Apusomonadidae</taxon>
        <taxon>Thecamonas</taxon>
    </lineage>
</organism>
<evidence type="ECO:0000256" key="4">
    <source>
        <dbReference type="ARBA" id="ARBA00023015"/>
    </source>
</evidence>
<sequence length="282" mass="31062">MHPPTEDVSSWARIRERRRKADRAEPAAFVAATHAMVNDPETDHVIRWNEAGTAMVIVDPSALRRTLLPLYFDHANYASFTRQLNNYGFAKINPSHLHLYAHPLFRRDAPEDMVHIRRKSSSRKLVPAVAKPDEAAAALAADTAALVARIDGFKAAQAMLAVKLDAARAANAAAAAELASGRVRQAHLNGTLHALSMLFAADPPPTHSASRDLRRSTSRDLRRSRSRSPPASPPTAKRQRGLALSPTVSPTIDHHTTLLVMSDATFWDDLPQLDTRPQDRRP</sequence>
<dbReference type="PANTHER" id="PTHR10015">
    <property type="entry name" value="HEAT SHOCK TRANSCRIPTION FACTOR"/>
    <property type="match status" value="1"/>
</dbReference>
<keyword evidence="4" id="KW-0805">Transcription regulation</keyword>
<name>A0A0L0DTH9_THETB</name>
<gene>
    <name evidence="11" type="ORF">AMSG_11017</name>
</gene>
<comment type="subcellular location">
    <subcellularLocation>
        <location evidence="1">Nucleus</location>
    </subcellularLocation>
</comment>
<keyword evidence="12" id="KW-1185">Reference proteome</keyword>
<feature type="compositionally biased region" description="Basic and acidic residues" evidence="9">
    <location>
        <begin position="209"/>
        <end position="223"/>
    </location>
</feature>
<dbReference type="InterPro" id="IPR036388">
    <property type="entry name" value="WH-like_DNA-bd_sf"/>
</dbReference>
<dbReference type="AlphaFoldDB" id="A0A0L0DTH9"/>
<evidence type="ECO:0000256" key="9">
    <source>
        <dbReference type="SAM" id="MobiDB-lite"/>
    </source>
</evidence>
<dbReference type="OrthoDB" id="60033at2759"/>
<comment type="subunit">
    <text evidence="2">Homotrimer.</text>
</comment>
<feature type="domain" description="HSF-type DNA-binding" evidence="10">
    <location>
        <begin position="25"/>
        <end position="119"/>
    </location>
</feature>
<dbReference type="GO" id="GO:0005634">
    <property type="term" value="C:nucleus"/>
    <property type="evidence" value="ECO:0007669"/>
    <property type="project" value="UniProtKB-SubCell"/>
</dbReference>
<evidence type="ECO:0000313" key="12">
    <source>
        <dbReference type="Proteomes" id="UP000054408"/>
    </source>
</evidence>
<keyword evidence="5" id="KW-0238">DNA-binding</keyword>
<evidence type="ECO:0000256" key="1">
    <source>
        <dbReference type="ARBA" id="ARBA00004123"/>
    </source>
</evidence>
<protein>
    <recommendedName>
        <fullName evidence="10">HSF-type DNA-binding domain-containing protein</fullName>
    </recommendedName>
</protein>
<dbReference type="STRING" id="461836.A0A0L0DTH9"/>
<reference evidence="11 12" key="1">
    <citation type="submission" date="2010-05" db="EMBL/GenBank/DDBJ databases">
        <title>The Genome Sequence of Thecamonas trahens ATCC 50062.</title>
        <authorList>
            <consortium name="The Broad Institute Genome Sequencing Platform"/>
            <person name="Russ C."/>
            <person name="Cuomo C."/>
            <person name="Shea T."/>
            <person name="Young S.K."/>
            <person name="Zeng Q."/>
            <person name="Koehrsen M."/>
            <person name="Haas B."/>
            <person name="Borodovsky M."/>
            <person name="Guigo R."/>
            <person name="Alvarado L."/>
            <person name="Berlin A."/>
            <person name="Bochicchio J."/>
            <person name="Borenstein D."/>
            <person name="Chapman S."/>
            <person name="Chen Z."/>
            <person name="Freedman E."/>
            <person name="Gellesch M."/>
            <person name="Goldberg J."/>
            <person name="Griggs A."/>
            <person name="Gujja S."/>
            <person name="Heilman E."/>
            <person name="Heiman D."/>
            <person name="Hepburn T."/>
            <person name="Howarth C."/>
            <person name="Jen D."/>
            <person name="Larson L."/>
            <person name="Mehta T."/>
            <person name="Park D."/>
            <person name="Pearson M."/>
            <person name="Roberts A."/>
            <person name="Saif S."/>
            <person name="Shenoy N."/>
            <person name="Sisk P."/>
            <person name="Stolte C."/>
            <person name="Sykes S."/>
            <person name="Thomson T."/>
            <person name="Walk T."/>
            <person name="White J."/>
            <person name="Yandava C."/>
            <person name="Burger G."/>
            <person name="Gray M.W."/>
            <person name="Holland P.W.H."/>
            <person name="King N."/>
            <person name="Lang F.B.F."/>
            <person name="Roger A.J."/>
            <person name="Ruiz-Trillo I."/>
            <person name="Lander E."/>
            <person name="Nusbaum C."/>
        </authorList>
    </citation>
    <scope>NUCLEOTIDE SEQUENCE [LARGE SCALE GENOMIC DNA]</scope>
    <source>
        <strain evidence="11 12">ATCC 50062</strain>
    </source>
</reference>
<evidence type="ECO:0000256" key="6">
    <source>
        <dbReference type="ARBA" id="ARBA00023163"/>
    </source>
</evidence>
<dbReference type="Gene3D" id="1.10.10.10">
    <property type="entry name" value="Winged helix-like DNA-binding domain superfamily/Winged helix DNA-binding domain"/>
    <property type="match status" value="1"/>
</dbReference>
<dbReference type="GO" id="GO:0043565">
    <property type="term" value="F:sequence-specific DNA binding"/>
    <property type="evidence" value="ECO:0007669"/>
    <property type="project" value="InterPro"/>
</dbReference>
<dbReference type="InterPro" id="IPR036390">
    <property type="entry name" value="WH_DNA-bd_sf"/>
</dbReference>
<dbReference type="OMA" id="FDMLENE"/>
<proteinExistence type="inferred from homology"/>
<dbReference type="GeneID" id="25569091"/>
<dbReference type="SMART" id="SM00415">
    <property type="entry name" value="HSF"/>
    <property type="match status" value="1"/>
</dbReference>
<dbReference type="PANTHER" id="PTHR10015:SF427">
    <property type="entry name" value="HEAT SHOCK FACTOR PROTEIN"/>
    <property type="match status" value="1"/>
</dbReference>
<evidence type="ECO:0000313" key="11">
    <source>
        <dbReference type="EMBL" id="KNC55361.1"/>
    </source>
</evidence>
<evidence type="ECO:0000256" key="5">
    <source>
        <dbReference type="ARBA" id="ARBA00023125"/>
    </source>
</evidence>
<dbReference type="FunFam" id="1.10.10.10:FF:000037">
    <property type="entry name" value="Heat stress transcription factor B-4"/>
    <property type="match status" value="1"/>
</dbReference>
<dbReference type="GO" id="GO:0003700">
    <property type="term" value="F:DNA-binding transcription factor activity"/>
    <property type="evidence" value="ECO:0007669"/>
    <property type="project" value="InterPro"/>
</dbReference>
<dbReference type="Proteomes" id="UP000054408">
    <property type="component" value="Unassembled WGS sequence"/>
</dbReference>
<feature type="region of interest" description="Disordered" evidence="9">
    <location>
        <begin position="203"/>
        <end position="249"/>
    </location>
</feature>
<evidence type="ECO:0000256" key="2">
    <source>
        <dbReference type="ARBA" id="ARBA00011233"/>
    </source>
</evidence>
<comment type="similarity">
    <text evidence="8">Belongs to the HSF family.</text>
</comment>